<evidence type="ECO:0000259" key="3">
    <source>
        <dbReference type="SMART" id="SM00363"/>
    </source>
</evidence>
<gene>
    <name evidence="4" type="ORF">MXMO3_00571</name>
</gene>
<accession>A0A2R4MAZ4</accession>
<dbReference type="SMART" id="SM00363">
    <property type="entry name" value="S4"/>
    <property type="match status" value="1"/>
</dbReference>
<protein>
    <recommendedName>
        <fullName evidence="3">RNA-binding S4 domain-containing protein</fullName>
    </recommendedName>
</protein>
<proteinExistence type="predicted"/>
<evidence type="ECO:0000313" key="5">
    <source>
        <dbReference type="Proteomes" id="UP000258927"/>
    </source>
</evidence>
<keyword evidence="5" id="KW-1185">Reference proteome</keyword>
<feature type="domain" description="RNA-binding S4" evidence="3">
    <location>
        <begin position="8"/>
        <end position="73"/>
    </location>
</feature>
<dbReference type="CDD" id="cd00165">
    <property type="entry name" value="S4"/>
    <property type="match status" value="1"/>
</dbReference>
<dbReference type="InterPro" id="IPR036986">
    <property type="entry name" value="S4_RNA-bd_sf"/>
</dbReference>
<dbReference type="KEGG" id="mmyr:MXMO3_00571"/>
<dbReference type="Proteomes" id="UP000258927">
    <property type="component" value="Chromosome"/>
</dbReference>
<dbReference type="InterPro" id="IPR002942">
    <property type="entry name" value="S4_RNA-bd"/>
</dbReference>
<name>A0A2R4MAZ4_9HYPH</name>
<dbReference type="RefSeq" id="WP_027836051.1">
    <property type="nucleotide sequence ID" value="NZ_CP021330.1"/>
</dbReference>
<keyword evidence="1" id="KW-0694">RNA-binding</keyword>
<dbReference type="Pfam" id="PF01479">
    <property type="entry name" value="S4"/>
    <property type="match status" value="1"/>
</dbReference>
<organism evidence="4 5">
    <name type="scientific">Maritalea myrionectae</name>
    <dbReference type="NCBI Taxonomy" id="454601"/>
    <lineage>
        <taxon>Bacteria</taxon>
        <taxon>Pseudomonadati</taxon>
        <taxon>Pseudomonadota</taxon>
        <taxon>Alphaproteobacteria</taxon>
        <taxon>Hyphomicrobiales</taxon>
        <taxon>Devosiaceae</taxon>
        <taxon>Maritalea</taxon>
    </lineage>
</organism>
<dbReference type="PROSITE" id="PS50889">
    <property type="entry name" value="S4"/>
    <property type="match status" value="1"/>
</dbReference>
<evidence type="ECO:0000256" key="1">
    <source>
        <dbReference type="PROSITE-ProRule" id="PRU00182"/>
    </source>
</evidence>
<feature type="region of interest" description="Disordered" evidence="2">
    <location>
        <begin position="82"/>
        <end position="131"/>
    </location>
</feature>
<reference evidence="4 5" key="1">
    <citation type="submission" date="2017-05" db="EMBL/GenBank/DDBJ databases">
        <title>Genome Analysis of Maritalea myrionectae HL2708#5.</title>
        <authorList>
            <consortium name="Cotde Inc.-PKNU"/>
            <person name="Jang D."/>
            <person name="Oh H.-M."/>
        </authorList>
    </citation>
    <scope>NUCLEOTIDE SEQUENCE [LARGE SCALE GENOMIC DNA]</scope>
    <source>
        <strain evidence="4 5">HL2708#5</strain>
    </source>
</reference>
<dbReference type="Gene3D" id="3.10.290.10">
    <property type="entry name" value="RNA-binding S4 domain"/>
    <property type="match status" value="1"/>
</dbReference>
<dbReference type="GO" id="GO:0003723">
    <property type="term" value="F:RNA binding"/>
    <property type="evidence" value="ECO:0007669"/>
    <property type="project" value="UniProtKB-KW"/>
</dbReference>
<dbReference type="SUPFAM" id="SSF55174">
    <property type="entry name" value="Alpha-L RNA-binding motif"/>
    <property type="match status" value="1"/>
</dbReference>
<dbReference type="EMBL" id="CP021330">
    <property type="protein sequence ID" value="AVX03115.1"/>
    <property type="molecule type" value="Genomic_DNA"/>
</dbReference>
<dbReference type="STRING" id="1122213.GCA_000423365_03283"/>
<sequence length="131" mass="14687">MNAPAGKQRIDKWLWFVRCVKTRTLAQKLVNGGHVKINKERCNDCAHKVKVGDVLTVTLPRQIKIYRVVELGEKRGSATQAAELYDDLSPPPIPKSEGPRPLPQAVREKGAGRPTKKERRQTETLLGKDPL</sequence>
<evidence type="ECO:0000256" key="2">
    <source>
        <dbReference type="SAM" id="MobiDB-lite"/>
    </source>
</evidence>
<dbReference type="AlphaFoldDB" id="A0A2R4MAZ4"/>
<evidence type="ECO:0000313" key="4">
    <source>
        <dbReference type="EMBL" id="AVX03115.1"/>
    </source>
</evidence>